<dbReference type="Proteomes" id="UP001529340">
    <property type="component" value="Unassembled WGS sequence"/>
</dbReference>
<feature type="transmembrane region" description="Helical" evidence="5">
    <location>
        <begin position="288"/>
        <end position="306"/>
    </location>
</feature>
<gene>
    <name evidence="7" type="ORF">QUV96_07685</name>
</gene>
<dbReference type="RefSeq" id="WP_289607961.1">
    <property type="nucleotide sequence ID" value="NZ_JAUDCG010000031.1"/>
</dbReference>
<evidence type="ECO:0000256" key="4">
    <source>
        <dbReference type="ARBA" id="ARBA00023136"/>
    </source>
</evidence>
<feature type="domain" description="ABC-2 type transporter transmembrane" evidence="6">
    <location>
        <begin position="15"/>
        <end position="365"/>
    </location>
</feature>
<keyword evidence="8" id="KW-1185">Reference proteome</keyword>
<organism evidence="7 8">
    <name type="scientific">Amedibacillus dolichus</name>
    <dbReference type="NCBI Taxonomy" id="31971"/>
    <lineage>
        <taxon>Bacteria</taxon>
        <taxon>Bacillati</taxon>
        <taxon>Bacillota</taxon>
        <taxon>Erysipelotrichia</taxon>
        <taxon>Erysipelotrichales</taxon>
        <taxon>Erysipelotrichaceae</taxon>
        <taxon>Amedibacillus</taxon>
    </lineage>
</organism>
<feature type="transmembrane region" description="Helical" evidence="5">
    <location>
        <begin position="255"/>
        <end position="276"/>
    </location>
</feature>
<protein>
    <submittedName>
        <fullName evidence="7">ABC transporter permease</fullName>
    </submittedName>
</protein>
<evidence type="ECO:0000313" key="8">
    <source>
        <dbReference type="Proteomes" id="UP001529340"/>
    </source>
</evidence>
<dbReference type="EMBL" id="JAUDCG010000031">
    <property type="protein sequence ID" value="MDM8157516.1"/>
    <property type="molecule type" value="Genomic_DNA"/>
</dbReference>
<dbReference type="InterPro" id="IPR052902">
    <property type="entry name" value="ABC-2_transporter"/>
</dbReference>
<dbReference type="PANTHER" id="PTHR43027">
    <property type="entry name" value="DOXORUBICIN RESISTANCE ABC TRANSPORTER PERMEASE PROTEIN DRRC-RELATED"/>
    <property type="match status" value="1"/>
</dbReference>
<feature type="transmembrane region" description="Helical" evidence="5">
    <location>
        <begin position="226"/>
        <end position="249"/>
    </location>
</feature>
<accession>A0ABT7UD12</accession>
<feature type="transmembrane region" description="Helical" evidence="5">
    <location>
        <begin position="174"/>
        <end position="193"/>
    </location>
</feature>
<evidence type="ECO:0000256" key="1">
    <source>
        <dbReference type="ARBA" id="ARBA00004141"/>
    </source>
</evidence>
<comment type="subcellular location">
    <subcellularLocation>
        <location evidence="1">Membrane</location>
        <topology evidence="1">Multi-pass membrane protein</topology>
    </subcellularLocation>
</comment>
<proteinExistence type="predicted"/>
<dbReference type="Pfam" id="PF12698">
    <property type="entry name" value="ABC2_membrane_3"/>
    <property type="match status" value="1"/>
</dbReference>
<reference evidence="7 8" key="2">
    <citation type="submission" date="2023-06" db="EMBL/GenBank/DDBJ databases">
        <title>Identification and characterization of horizontal gene transfer across gut microbiota members of farm animals based on homology search.</title>
        <authorList>
            <person name="Schwarzerova J."/>
            <person name="Nykrynova M."/>
            <person name="Jureckova K."/>
            <person name="Cejkova D."/>
            <person name="Rychlik I."/>
        </authorList>
    </citation>
    <scope>NUCLEOTIDE SEQUENCE [LARGE SCALE GENOMIC DNA]</scope>
    <source>
        <strain evidence="7 8">ET39</strain>
    </source>
</reference>
<sequence length="375" mass="42346">MRTLWYDVQLRFRNKVILFWMFLFPIILCTLFSLVLRDVYALEEQTVIPLGIEMNEAYEQDATLQAVLQQLSEGEDALFSLEAAGGDVQEQLEQGKWIAYVQVTEDGEIALTMSGNGLEQTITEMFFDEFSQQRQLAQTWLEQGASSQELQSLFKQTRSYVTSMSAQQGITLEYVEYFSALAMACMYCGYFGIRSQQQLQANQSPLGMRLQCAPCPRHVVLIKELLCNNLICILLNVLQLAFMAGVLHISFGHSLYWVLGTTCLGSFAGNGLGLLIGSVASLRSEQKVTVLSCFVLLLSFLCGMMVPSVKYFVHVYAPFLEWINPCALLTDAYLHLSMQGANWNVCFDLLMLAGIGIVFYGISYLFMRRQQYESL</sequence>
<comment type="caution">
    <text evidence="7">The sequence shown here is derived from an EMBL/GenBank/DDBJ whole genome shotgun (WGS) entry which is preliminary data.</text>
</comment>
<feature type="transmembrane region" description="Helical" evidence="5">
    <location>
        <begin position="16"/>
        <end position="36"/>
    </location>
</feature>
<keyword evidence="2 5" id="KW-0812">Transmembrane</keyword>
<evidence type="ECO:0000313" key="7">
    <source>
        <dbReference type="EMBL" id="MDM8157516.1"/>
    </source>
</evidence>
<evidence type="ECO:0000256" key="2">
    <source>
        <dbReference type="ARBA" id="ARBA00022692"/>
    </source>
</evidence>
<feature type="transmembrane region" description="Helical" evidence="5">
    <location>
        <begin position="349"/>
        <end position="367"/>
    </location>
</feature>
<reference evidence="7 8" key="3">
    <citation type="submission" date="2023-06" db="EMBL/GenBank/DDBJ databases">
        <authorList>
            <person name="Zeman M."/>
            <person name="Kubasova T."/>
            <person name="Jahodarova E."/>
            <person name="Nykrynova M."/>
            <person name="Rychlik I."/>
        </authorList>
    </citation>
    <scope>NUCLEOTIDE SEQUENCE [LARGE SCALE GENOMIC DNA]</scope>
    <source>
        <strain evidence="7 8">ET39</strain>
    </source>
</reference>
<evidence type="ECO:0000256" key="5">
    <source>
        <dbReference type="SAM" id="Phobius"/>
    </source>
</evidence>
<keyword evidence="3 5" id="KW-1133">Transmembrane helix</keyword>
<dbReference type="InterPro" id="IPR013525">
    <property type="entry name" value="ABC2_TM"/>
</dbReference>
<evidence type="ECO:0000259" key="6">
    <source>
        <dbReference type="Pfam" id="PF12698"/>
    </source>
</evidence>
<evidence type="ECO:0000256" key="3">
    <source>
        <dbReference type="ARBA" id="ARBA00022989"/>
    </source>
</evidence>
<name>A0ABT7UD12_9FIRM</name>
<reference evidence="8" key="1">
    <citation type="submission" date="2023-06" db="EMBL/GenBank/DDBJ databases">
        <title>Identification and characterization of horizontal gene transfer across gut microbiota members of farm animals based on homology search.</title>
        <authorList>
            <person name="Zeman M."/>
            <person name="Kubasova T."/>
            <person name="Jahodarova E."/>
            <person name="Nykrynova M."/>
            <person name="Rychlik I."/>
        </authorList>
    </citation>
    <scope>NUCLEOTIDE SEQUENCE [LARGE SCALE GENOMIC DNA]</scope>
    <source>
        <strain evidence="8">ET39</strain>
    </source>
</reference>
<keyword evidence="4 5" id="KW-0472">Membrane</keyword>
<dbReference type="PANTHER" id="PTHR43027:SF1">
    <property type="entry name" value="DOXORUBICIN RESISTANCE ABC TRANSPORTER PERMEASE PROTEIN DRRC-RELATED"/>
    <property type="match status" value="1"/>
</dbReference>